<feature type="transmembrane region" description="Helical" evidence="6">
    <location>
        <begin position="90"/>
        <end position="114"/>
    </location>
</feature>
<feature type="transmembrane region" description="Helical" evidence="6">
    <location>
        <begin position="214"/>
        <end position="235"/>
    </location>
</feature>
<gene>
    <name evidence="7" type="ORF">IAB07_04890</name>
</gene>
<reference evidence="7" key="2">
    <citation type="journal article" date="2021" name="PeerJ">
        <title>Extensive microbial diversity within the chicken gut microbiome revealed by metagenomics and culture.</title>
        <authorList>
            <person name="Gilroy R."/>
            <person name="Ravi A."/>
            <person name="Getino M."/>
            <person name="Pursley I."/>
            <person name="Horton D.L."/>
            <person name="Alikhan N.F."/>
            <person name="Baker D."/>
            <person name="Gharbi K."/>
            <person name="Hall N."/>
            <person name="Watson M."/>
            <person name="Adriaenssens E.M."/>
            <person name="Foster-Nyarko E."/>
            <person name="Jarju S."/>
            <person name="Secka A."/>
            <person name="Antonio M."/>
            <person name="Oren A."/>
            <person name="Chaudhuri R.R."/>
            <person name="La Ragione R."/>
            <person name="Hildebrand F."/>
            <person name="Pallen M.J."/>
        </authorList>
    </citation>
    <scope>NUCLEOTIDE SEQUENCE</scope>
    <source>
        <strain evidence="7">9366</strain>
    </source>
</reference>
<evidence type="ECO:0000313" key="8">
    <source>
        <dbReference type="Proteomes" id="UP000824145"/>
    </source>
</evidence>
<name>A0A9D1SKB5_9FIRM</name>
<dbReference type="InterPro" id="IPR012506">
    <property type="entry name" value="TMEM86B-like"/>
</dbReference>
<comment type="subcellular location">
    <subcellularLocation>
        <location evidence="1">Membrane</location>
        <topology evidence="1">Multi-pass membrane protein</topology>
    </subcellularLocation>
</comment>
<comment type="caution">
    <text evidence="7">The sequence shown here is derived from an EMBL/GenBank/DDBJ whole genome shotgun (WGS) entry which is preliminary data.</text>
</comment>
<dbReference type="GO" id="GO:0016020">
    <property type="term" value="C:membrane"/>
    <property type="evidence" value="ECO:0007669"/>
    <property type="project" value="UniProtKB-SubCell"/>
</dbReference>
<evidence type="ECO:0000313" key="7">
    <source>
        <dbReference type="EMBL" id="HIU63080.1"/>
    </source>
</evidence>
<feature type="transmembrane region" description="Helical" evidence="6">
    <location>
        <begin position="61"/>
        <end position="78"/>
    </location>
</feature>
<feature type="transmembrane region" description="Helical" evidence="6">
    <location>
        <begin position="155"/>
        <end position="175"/>
    </location>
</feature>
<evidence type="ECO:0000256" key="6">
    <source>
        <dbReference type="SAM" id="Phobius"/>
    </source>
</evidence>
<feature type="transmembrane region" description="Helical" evidence="6">
    <location>
        <begin position="6"/>
        <end position="25"/>
    </location>
</feature>
<comment type="similarity">
    <text evidence="2">Belongs to the TMEM86 family.</text>
</comment>
<dbReference type="AlphaFoldDB" id="A0A9D1SKB5"/>
<evidence type="ECO:0000256" key="4">
    <source>
        <dbReference type="ARBA" id="ARBA00022989"/>
    </source>
</evidence>
<evidence type="ECO:0008006" key="9">
    <source>
        <dbReference type="Google" id="ProtNLM"/>
    </source>
</evidence>
<organism evidence="7 8">
    <name type="scientific">Candidatus Caccalectryoclostridium excrementigallinarum</name>
    <dbReference type="NCBI Taxonomy" id="2840710"/>
    <lineage>
        <taxon>Bacteria</taxon>
        <taxon>Bacillati</taxon>
        <taxon>Bacillota</taxon>
        <taxon>Clostridia</taxon>
        <taxon>Christensenellales</taxon>
        <taxon>Christensenellaceae</taxon>
        <taxon>Christensenellaceae incertae sedis</taxon>
        <taxon>Candidatus Caccalectryoclostridium</taxon>
    </lineage>
</organism>
<accession>A0A9D1SKB5</accession>
<evidence type="ECO:0000256" key="1">
    <source>
        <dbReference type="ARBA" id="ARBA00004141"/>
    </source>
</evidence>
<protein>
    <recommendedName>
        <fullName evidence="9">YhhN-like protein</fullName>
    </recommendedName>
</protein>
<dbReference type="GO" id="GO:0016787">
    <property type="term" value="F:hydrolase activity"/>
    <property type="evidence" value="ECO:0007669"/>
    <property type="project" value="TreeGrafter"/>
</dbReference>
<keyword evidence="3 6" id="KW-0812">Transmembrane</keyword>
<feature type="transmembrane region" description="Helical" evidence="6">
    <location>
        <begin position="126"/>
        <end position="143"/>
    </location>
</feature>
<keyword evidence="4 6" id="KW-1133">Transmembrane helix</keyword>
<sequence length="237" mass="25501">MEAAVYVFSVLSFLSGLGTAIFYQIDRKKAATAAKMIAAALFCIAGIIGFCGRVQSTDACAVLLVGLFPAAAGDWFLAKKELVAGDEKRDYLNFALGVISFAVAQTLFIAAFILATASGGNYSFEFLPLAFLPPLFALISMATKQVKIEKKRLPFVLIYGLFLGMTLSAAASRLYGNPDSVSAIIGVVGAAAFVLSDMSLACYYFACKIPDRRLFNFPVMILYFGAQVLYVITMITF</sequence>
<evidence type="ECO:0000256" key="3">
    <source>
        <dbReference type="ARBA" id="ARBA00022692"/>
    </source>
</evidence>
<dbReference type="EMBL" id="DVNJ01000027">
    <property type="protein sequence ID" value="HIU63080.1"/>
    <property type="molecule type" value="Genomic_DNA"/>
</dbReference>
<feature type="transmembrane region" description="Helical" evidence="6">
    <location>
        <begin position="181"/>
        <end position="207"/>
    </location>
</feature>
<keyword evidence="5 6" id="KW-0472">Membrane</keyword>
<dbReference type="PANTHER" id="PTHR31885:SF6">
    <property type="entry name" value="GH04784P"/>
    <property type="match status" value="1"/>
</dbReference>
<evidence type="ECO:0000256" key="5">
    <source>
        <dbReference type="ARBA" id="ARBA00023136"/>
    </source>
</evidence>
<evidence type="ECO:0000256" key="2">
    <source>
        <dbReference type="ARBA" id="ARBA00007375"/>
    </source>
</evidence>
<proteinExistence type="inferred from homology"/>
<feature type="transmembrane region" description="Helical" evidence="6">
    <location>
        <begin position="37"/>
        <end position="55"/>
    </location>
</feature>
<dbReference type="Proteomes" id="UP000824145">
    <property type="component" value="Unassembled WGS sequence"/>
</dbReference>
<dbReference type="PANTHER" id="PTHR31885">
    <property type="entry name" value="GH04784P"/>
    <property type="match status" value="1"/>
</dbReference>
<reference evidence="7" key="1">
    <citation type="submission" date="2020-10" db="EMBL/GenBank/DDBJ databases">
        <authorList>
            <person name="Gilroy R."/>
        </authorList>
    </citation>
    <scope>NUCLEOTIDE SEQUENCE</scope>
    <source>
        <strain evidence="7">9366</strain>
    </source>
</reference>
<dbReference type="Pfam" id="PF07947">
    <property type="entry name" value="YhhN"/>
    <property type="match status" value="1"/>
</dbReference>